<evidence type="ECO:0000259" key="6">
    <source>
        <dbReference type="Pfam" id="PF04932"/>
    </source>
</evidence>
<organism evidence="7 8">
    <name type="scientific">Paludibacter propionicigenes (strain DSM 17365 / JCM 13257 / WB4)</name>
    <dbReference type="NCBI Taxonomy" id="694427"/>
    <lineage>
        <taxon>Bacteria</taxon>
        <taxon>Pseudomonadati</taxon>
        <taxon>Bacteroidota</taxon>
        <taxon>Bacteroidia</taxon>
        <taxon>Bacteroidales</taxon>
        <taxon>Paludibacteraceae</taxon>
        <taxon>Paludibacter</taxon>
    </lineage>
</organism>
<dbReference type="RefSeq" id="WP_013445456.1">
    <property type="nucleotide sequence ID" value="NC_014734.1"/>
</dbReference>
<feature type="transmembrane region" description="Helical" evidence="5">
    <location>
        <begin position="229"/>
        <end position="245"/>
    </location>
</feature>
<evidence type="ECO:0000313" key="8">
    <source>
        <dbReference type="Proteomes" id="UP000008718"/>
    </source>
</evidence>
<evidence type="ECO:0000313" key="7">
    <source>
        <dbReference type="EMBL" id="ADQ80087.1"/>
    </source>
</evidence>
<gene>
    <name evidence="7" type="ordered locus">Palpr_1948</name>
</gene>
<dbReference type="Proteomes" id="UP000008718">
    <property type="component" value="Chromosome"/>
</dbReference>
<dbReference type="HOGENOM" id="CLU_655268_0_0_10"/>
<comment type="subcellular location">
    <subcellularLocation>
        <location evidence="1">Membrane</location>
        <topology evidence="1">Multi-pass membrane protein</topology>
    </subcellularLocation>
</comment>
<dbReference type="EMBL" id="CP002345">
    <property type="protein sequence ID" value="ADQ80087.1"/>
    <property type="molecule type" value="Genomic_DNA"/>
</dbReference>
<dbReference type="PANTHER" id="PTHR37422:SF13">
    <property type="entry name" value="LIPOPOLYSACCHARIDE BIOSYNTHESIS PROTEIN PA4999-RELATED"/>
    <property type="match status" value="1"/>
</dbReference>
<evidence type="ECO:0000256" key="1">
    <source>
        <dbReference type="ARBA" id="ARBA00004141"/>
    </source>
</evidence>
<feature type="transmembrane region" description="Helical" evidence="5">
    <location>
        <begin position="118"/>
        <end position="138"/>
    </location>
</feature>
<dbReference type="Pfam" id="PF04932">
    <property type="entry name" value="Wzy_C"/>
    <property type="match status" value="1"/>
</dbReference>
<keyword evidence="4 5" id="KW-0472">Membrane</keyword>
<dbReference type="InterPro" id="IPR007016">
    <property type="entry name" value="O-antigen_ligase-rel_domated"/>
</dbReference>
<keyword evidence="2 5" id="KW-0812">Transmembrane</keyword>
<keyword evidence="8" id="KW-1185">Reference proteome</keyword>
<feature type="transmembrane region" description="Helical" evidence="5">
    <location>
        <begin position="369"/>
        <end position="386"/>
    </location>
</feature>
<proteinExistence type="predicted"/>
<protein>
    <submittedName>
        <fullName evidence="7">O-antigen polymerase</fullName>
    </submittedName>
</protein>
<dbReference type="InterPro" id="IPR051533">
    <property type="entry name" value="WaaL-like"/>
</dbReference>
<feature type="transmembrane region" description="Helical" evidence="5">
    <location>
        <begin position="86"/>
        <end position="106"/>
    </location>
</feature>
<feature type="transmembrane region" description="Helical" evidence="5">
    <location>
        <begin position="341"/>
        <end position="362"/>
    </location>
</feature>
<evidence type="ECO:0000256" key="2">
    <source>
        <dbReference type="ARBA" id="ARBA00022692"/>
    </source>
</evidence>
<dbReference type="eggNOG" id="COG3307">
    <property type="taxonomic scope" value="Bacteria"/>
</dbReference>
<accession>E4T5U3</accession>
<dbReference type="PANTHER" id="PTHR37422">
    <property type="entry name" value="TEICHURONIC ACID BIOSYNTHESIS PROTEIN TUAE"/>
    <property type="match status" value="1"/>
</dbReference>
<dbReference type="KEGG" id="ppn:Palpr_1948"/>
<dbReference type="OrthoDB" id="1424618at2"/>
<reference key="1">
    <citation type="submission" date="2010-11" db="EMBL/GenBank/DDBJ databases">
        <title>The complete genome of Paludibacter propionicigenes DSM 17365.</title>
        <authorList>
            <consortium name="US DOE Joint Genome Institute (JGI-PGF)"/>
            <person name="Lucas S."/>
            <person name="Copeland A."/>
            <person name="Lapidus A."/>
            <person name="Bruce D."/>
            <person name="Goodwin L."/>
            <person name="Pitluck S."/>
            <person name="Kyrpides N."/>
            <person name="Mavromatis K."/>
            <person name="Ivanova N."/>
            <person name="Munk A.C."/>
            <person name="Brettin T."/>
            <person name="Detter J.C."/>
            <person name="Han C."/>
            <person name="Tapia R."/>
            <person name="Land M."/>
            <person name="Hauser L."/>
            <person name="Markowitz V."/>
            <person name="Cheng J.-F."/>
            <person name="Hugenholtz P."/>
            <person name="Woyke T."/>
            <person name="Wu D."/>
            <person name="Gronow S."/>
            <person name="Wellnitz S."/>
            <person name="Brambilla E."/>
            <person name="Klenk H.-P."/>
            <person name="Eisen J.A."/>
        </authorList>
    </citation>
    <scope>NUCLEOTIDE SEQUENCE</scope>
    <source>
        <strain>WB4</strain>
    </source>
</reference>
<dbReference type="STRING" id="694427.Palpr_1948"/>
<feature type="domain" description="O-antigen ligase-related" evidence="6">
    <location>
        <begin position="213"/>
        <end position="357"/>
    </location>
</feature>
<feature type="transmembrane region" description="Helical" evidence="5">
    <location>
        <begin position="59"/>
        <end position="80"/>
    </location>
</feature>
<evidence type="ECO:0000256" key="4">
    <source>
        <dbReference type="ARBA" id="ARBA00023136"/>
    </source>
</evidence>
<feature type="transmembrane region" description="Helical" evidence="5">
    <location>
        <begin position="179"/>
        <end position="196"/>
    </location>
</feature>
<dbReference type="AlphaFoldDB" id="E4T5U3"/>
<feature type="transmembrane region" description="Helical" evidence="5">
    <location>
        <begin position="250"/>
        <end position="268"/>
    </location>
</feature>
<name>E4T5U3_PALPW</name>
<feature type="transmembrane region" description="Helical" evidence="5">
    <location>
        <begin position="392"/>
        <end position="409"/>
    </location>
</feature>
<dbReference type="GO" id="GO:0016020">
    <property type="term" value="C:membrane"/>
    <property type="evidence" value="ECO:0007669"/>
    <property type="project" value="UniProtKB-SubCell"/>
</dbReference>
<reference evidence="7 8" key="2">
    <citation type="journal article" date="2011" name="Stand. Genomic Sci.">
        <title>Complete genome sequence of Paludibacter propionicigenes type strain (WB4).</title>
        <authorList>
            <person name="Gronow S."/>
            <person name="Munk C."/>
            <person name="Lapidus A."/>
            <person name="Nolan M."/>
            <person name="Lucas S."/>
            <person name="Hammon N."/>
            <person name="Deshpande S."/>
            <person name="Cheng J.F."/>
            <person name="Tapia R."/>
            <person name="Han C."/>
            <person name="Goodwin L."/>
            <person name="Pitluck S."/>
            <person name="Liolios K."/>
            <person name="Ivanova N."/>
            <person name="Mavromatis K."/>
            <person name="Mikhailova N."/>
            <person name="Pati A."/>
            <person name="Chen A."/>
            <person name="Palaniappan K."/>
            <person name="Land M."/>
            <person name="Hauser L."/>
            <person name="Chang Y.J."/>
            <person name="Jeffries C.D."/>
            <person name="Brambilla E."/>
            <person name="Rohde M."/>
            <person name="Goker M."/>
            <person name="Detter J.C."/>
            <person name="Woyke T."/>
            <person name="Bristow J."/>
            <person name="Eisen J.A."/>
            <person name="Markowitz V."/>
            <person name="Hugenholtz P."/>
            <person name="Kyrpides N.C."/>
            <person name="Klenk H.P."/>
        </authorList>
    </citation>
    <scope>NUCLEOTIDE SEQUENCE [LARGE SCALE GENOMIC DNA]</scope>
    <source>
        <strain evidence="8">DSM 17365 / JCM 13257 / WB4</strain>
    </source>
</reference>
<feature type="transmembrane region" description="Helical" evidence="5">
    <location>
        <begin position="15"/>
        <end position="47"/>
    </location>
</feature>
<feature type="transmembrane region" description="Helical" evidence="5">
    <location>
        <begin position="203"/>
        <end position="223"/>
    </location>
</feature>
<keyword evidence="3 5" id="KW-1133">Transmembrane helix</keyword>
<evidence type="ECO:0000256" key="3">
    <source>
        <dbReference type="ARBA" id="ARBA00022989"/>
    </source>
</evidence>
<sequence length="419" mass="48095">MTRLELKSGLEKVNYYAFLLLAFSLNFPQTVVRYSLAIWLISCLFSIDYKEKPNFKRTYYLPLYLISVLILGRIIVSLIHNDFSALLAKLLDTQLSLIFLPILLIFHVNRHFNLKQILLVYVVGCFTSCFLVVCYFYLYRFNLLIGDVEGIPLGTNKHNLIEDIKIFQLFISPYFKHRAAVGTNISLSFAALIYLIKTEQKFSLKNVCLAILSFAIFALVIYVSGSRSGIMSFIFVLLAGAVYTFRKKKIIFISFLIVGLLIACLSTLKTTRLIDKGVKYENDISTIDPRIQIWKSSVEIINGHPWLGVGYSGVKPALFKKYEEKGLKLDLQAKHNTHNQFLQFAMESGVWAAVIFALILLPIYFRRKIYFLSFAFSSVFIVYSMFEDTFIIINALSIFVFFISLLILAQKQNDEILSE</sequence>
<evidence type="ECO:0000256" key="5">
    <source>
        <dbReference type="SAM" id="Phobius"/>
    </source>
</evidence>